<keyword evidence="1" id="KW-0472">Membrane</keyword>
<dbReference type="AlphaFoldDB" id="W6M7Q9"/>
<gene>
    <name evidence="2" type="ORF">BN873_770044</name>
</gene>
<protein>
    <submittedName>
        <fullName evidence="2">Uncharacterized protein</fullName>
    </submittedName>
</protein>
<keyword evidence="1" id="KW-0812">Transmembrane</keyword>
<reference evidence="2" key="1">
    <citation type="submission" date="2013-07" db="EMBL/GenBank/DDBJ databases">
        <authorList>
            <person name="McIlroy S."/>
        </authorList>
    </citation>
    <scope>NUCLEOTIDE SEQUENCE [LARGE SCALE GENOMIC DNA]</scope>
    <source>
        <strain evidence="2">Run_A_D11</strain>
    </source>
</reference>
<name>W6M7Q9_9GAMM</name>
<accession>W6M7Q9</accession>
<sequence length="114" mass="11997">MDEEHTQFKIYADEAKIPGHQRAWVWGAVAMAILLSGLAVGWLLSGGVGASSQLGTGANTSAVSAAEAAAWLAQQETVNQQIQERISRLEQVLAESDPCGPVALEALRPSADNL</sequence>
<evidence type="ECO:0000313" key="2">
    <source>
        <dbReference type="EMBL" id="CDI04011.1"/>
    </source>
</evidence>
<dbReference type="EMBL" id="CBTJ020000088">
    <property type="protein sequence ID" value="CDI04011.1"/>
    <property type="molecule type" value="Genomic_DNA"/>
</dbReference>
<dbReference type="Proteomes" id="UP000035760">
    <property type="component" value="Unassembled WGS sequence"/>
</dbReference>
<keyword evidence="3" id="KW-1185">Reference proteome</keyword>
<proteinExistence type="predicted"/>
<feature type="transmembrane region" description="Helical" evidence="1">
    <location>
        <begin position="23"/>
        <end position="44"/>
    </location>
</feature>
<comment type="caution">
    <text evidence="2">The sequence shown here is derived from an EMBL/GenBank/DDBJ whole genome shotgun (WGS) entry which is preliminary data.</text>
</comment>
<dbReference type="RefSeq" id="WP_048675535.1">
    <property type="nucleotide sequence ID" value="NZ_CBTJ020000088.1"/>
</dbReference>
<evidence type="ECO:0000313" key="3">
    <source>
        <dbReference type="Proteomes" id="UP000035760"/>
    </source>
</evidence>
<dbReference type="STRING" id="1400863.BN873_770044"/>
<reference evidence="2" key="2">
    <citation type="submission" date="2014-03" db="EMBL/GenBank/DDBJ databases">
        <title>Candidatus Competibacter-lineage genomes retrieved from metagenomes reveal functional metabolic diversity.</title>
        <authorList>
            <person name="McIlroy S.J."/>
            <person name="Albertsen M."/>
            <person name="Andresen E.K."/>
            <person name="Saunders A.M."/>
            <person name="Kristiansen R."/>
            <person name="Stokholm-Bjerregaard M."/>
            <person name="Nielsen K.L."/>
            <person name="Nielsen P.H."/>
        </authorList>
    </citation>
    <scope>NUCLEOTIDE SEQUENCE</scope>
    <source>
        <strain evidence="2">Run_A_D11</strain>
    </source>
</reference>
<evidence type="ECO:0000256" key="1">
    <source>
        <dbReference type="SAM" id="Phobius"/>
    </source>
</evidence>
<keyword evidence="1" id="KW-1133">Transmembrane helix</keyword>
<organism evidence="2 3">
    <name type="scientific">Candidatus Competibacter denitrificans Run_A_D11</name>
    <dbReference type="NCBI Taxonomy" id="1400863"/>
    <lineage>
        <taxon>Bacteria</taxon>
        <taxon>Pseudomonadati</taxon>
        <taxon>Pseudomonadota</taxon>
        <taxon>Gammaproteobacteria</taxon>
        <taxon>Candidatus Competibacteraceae</taxon>
        <taxon>Candidatus Competibacter</taxon>
    </lineage>
</organism>